<evidence type="ECO:0000313" key="1">
    <source>
        <dbReference type="EMBL" id="KAK9830833.1"/>
    </source>
</evidence>
<accession>A0AAW1RB82</accession>
<comment type="caution">
    <text evidence="1">The sequence shown here is derived from an EMBL/GenBank/DDBJ whole genome shotgun (WGS) entry which is preliminary data.</text>
</comment>
<name>A0AAW1RB82_9CHLO</name>
<dbReference type="EMBL" id="JALJOS010000015">
    <property type="protein sequence ID" value="KAK9830833.1"/>
    <property type="molecule type" value="Genomic_DNA"/>
</dbReference>
<sequence length="112" mass="11810">MHTHVTNHLSVPIHATTSYLGGHSKFKARNILPGGSDVDEYNWAAWGIDIGIKAPNDGAKCCGHIVGGISVSVWPRVVNGVAVEGFIVTQDGGNTVVCTADGYSDSCTWDVE</sequence>
<evidence type="ECO:0000313" key="2">
    <source>
        <dbReference type="Proteomes" id="UP001438707"/>
    </source>
</evidence>
<organism evidence="1 2">
    <name type="scientific">Apatococcus lobatus</name>
    <dbReference type="NCBI Taxonomy" id="904363"/>
    <lineage>
        <taxon>Eukaryota</taxon>
        <taxon>Viridiplantae</taxon>
        <taxon>Chlorophyta</taxon>
        <taxon>core chlorophytes</taxon>
        <taxon>Trebouxiophyceae</taxon>
        <taxon>Chlorellales</taxon>
        <taxon>Chlorellaceae</taxon>
        <taxon>Apatococcus</taxon>
    </lineage>
</organism>
<keyword evidence="2" id="KW-1185">Reference proteome</keyword>
<gene>
    <name evidence="1" type="ORF">WJX74_009190</name>
</gene>
<proteinExistence type="predicted"/>
<protein>
    <submittedName>
        <fullName evidence="1">Uncharacterized protein</fullName>
    </submittedName>
</protein>
<dbReference type="Proteomes" id="UP001438707">
    <property type="component" value="Unassembled WGS sequence"/>
</dbReference>
<dbReference type="AlphaFoldDB" id="A0AAW1RB82"/>
<reference evidence="1 2" key="1">
    <citation type="journal article" date="2024" name="Nat. Commun.">
        <title>Phylogenomics reveals the evolutionary origins of lichenization in chlorophyte algae.</title>
        <authorList>
            <person name="Puginier C."/>
            <person name="Libourel C."/>
            <person name="Otte J."/>
            <person name="Skaloud P."/>
            <person name="Haon M."/>
            <person name="Grisel S."/>
            <person name="Petersen M."/>
            <person name="Berrin J.G."/>
            <person name="Delaux P.M."/>
            <person name="Dal Grande F."/>
            <person name="Keller J."/>
        </authorList>
    </citation>
    <scope>NUCLEOTIDE SEQUENCE [LARGE SCALE GENOMIC DNA]</scope>
    <source>
        <strain evidence="1 2">SAG 2145</strain>
    </source>
</reference>